<reference evidence="1 2" key="1">
    <citation type="submission" date="2023-07" db="EMBL/GenBank/DDBJ databases">
        <title>Sequencing the genomes of 1000 actinobacteria strains.</title>
        <authorList>
            <person name="Klenk H.-P."/>
        </authorList>
    </citation>
    <scope>NUCLEOTIDE SEQUENCE [LARGE SCALE GENOMIC DNA]</scope>
    <source>
        <strain evidence="1 2">DSM 19515</strain>
    </source>
</reference>
<comment type="caution">
    <text evidence="1">The sequence shown here is derived from an EMBL/GenBank/DDBJ whole genome shotgun (WGS) entry which is preliminary data.</text>
</comment>
<name>A0ABT9PLJ5_9ACTO</name>
<proteinExistence type="predicted"/>
<gene>
    <name evidence="1" type="ORF">J2S45_002020</name>
</gene>
<organism evidence="1 2">
    <name type="scientific">Trueperella abortisuis</name>
    <dbReference type="NCBI Taxonomy" id="445930"/>
    <lineage>
        <taxon>Bacteria</taxon>
        <taxon>Bacillati</taxon>
        <taxon>Actinomycetota</taxon>
        <taxon>Actinomycetes</taxon>
        <taxon>Actinomycetales</taxon>
        <taxon>Actinomycetaceae</taxon>
        <taxon>Trueperella</taxon>
    </lineage>
</organism>
<protein>
    <submittedName>
        <fullName evidence="1">Nitrate/nitrite transporter NarK</fullName>
    </submittedName>
</protein>
<dbReference type="Gene3D" id="1.20.1250.20">
    <property type="entry name" value="MFS general substrate transporter like domains"/>
    <property type="match status" value="1"/>
</dbReference>
<dbReference type="EMBL" id="JAUSQL010000001">
    <property type="protein sequence ID" value="MDP9833341.1"/>
    <property type="molecule type" value="Genomic_DNA"/>
</dbReference>
<dbReference type="Proteomes" id="UP001230145">
    <property type="component" value="Unassembled WGS sequence"/>
</dbReference>
<evidence type="ECO:0000313" key="1">
    <source>
        <dbReference type="EMBL" id="MDP9833341.1"/>
    </source>
</evidence>
<sequence>MPGLAACLFRILYTFMPQIIGTRKLVGLSSILFTVPMIG</sequence>
<dbReference type="InterPro" id="IPR036259">
    <property type="entry name" value="MFS_trans_sf"/>
</dbReference>
<evidence type="ECO:0000313" key="2">
    <source>
        <dbReference type="Proteomes" id="UP001230145"/>
    </source>
</evidence>
<accession>A0ABT9PLJ5</accession>
<keyword evidence="2" id="KW-1185">Reference proteome</keyword>